<protein>
    <submittedName>
        <fullName evidence="1">Uncharacterized protein</fullName>
    </submittedName>
</protein>
<organism evidence="1 2">
    <name type="scientific">Alteromonas macleodii (strain English Channel 673)</name>
    <dbReference type="NCBI Taxonomy" id="1004788"/>
    <lineage>
        <taxon>Bacteria</taxon>
        <taxon>Pseudomonadati</taxon>
        <taxon>Pseudomonadota</taxon>
        <taxon>Gammaproteobacteria</taxon>
        <taxon>Alteromonadales</taxon>
        <taxon>Alteromonadaceae</taxon>
        <taxon>Alteromonas/Salinimonas group</taxon>
        <taxon>Alteromonas</taxon>
    </lineage>
</organism>
<sequence>MPVSKFNQEWFNTGRRARFKAEKQARMSGTLTLLPESSYRATAHWYWRQGWNSVTRQELEAYLDNGETPQRLNAEQHITKIRKQLGAHA</sequence>
<dbReference type="Proteomes" id="UP000006296">
    <property type="component" value="Chromosome"/>
</dbReference>
<name>A0AB32ZXX7_ALTME</name>
<reference evidence="2" key="1">
    <citation type="journal article" date="2012" name="Sci. Rep.">
        <title>Genomes of surface isolates of Alteromonas macleodii: the life of a widespread marine opportunistic copiotroph.</title>
        <authorList>
            <person name="Lopez-Perez M."/>
            <person name="Gonzaga A."/>
            <person name="Martin-Cuadrado A.B."/>
            <person name="Onyshchenko O."/>
            <person name="Ghavidel A."/>
            <person name="Ghai R."/>
            <person name="Rodriguez-Valera F."/>
        </authorList>
    </citation>
    <scope>NUCLEOTIDE SEQUENCE [LARGE SCALE GENOMIC DNA]</scope>
    <source>
        <strain evidence="2">English Channel 673</strain>
    </source>
</reference>
<dbReference type="EMBL" id="CP003844">
    <property type="protein sequence ID" value="AFT74480.1"/>
    <property type="molecule type" value="Genomic_DNA"/>
</dbReference>
<dbReference type="AlphaFoldDB" id="A0AB32ZXX7"/>
<dbReference type="KEGG" id="amg:AMEC673_08930"/>
<proteinExistence type="predicted"/>
<evidence type="ECO:0000313" key="1">
    <source>
        <dbReference type="EMBL" id="AFT74480.1"/>
    </source>
</evidence>
<accession>A0AB32ZXX7</accession>
<evidence type="ECO:0000313" key="2">
    <source>
        <dbReference type="Proteomes" id="UP000006296"/>
    </source>
</evidence>
<gene>
    <name evidence="1" type="ordered locus">AMEC673_08930</name>
</gene>
<dbReference type="RefSeq" id="WP_014976455.1">
    <property type="nucleotide sequence ID" value="NC_018678.1"/>
</dbReference>